<evidence type="ECO:0000313" key="7">
    <source>
        <dbReference type="EMBL" id="GAA0556694.1"/>
    </source>
</evidence>
<organism evidence="7 8">
    <name type="scientific">Rhizomicrobium electricum</name>
    <dbReference type="NCBI Taxonomy" id="480070"/>
    <lineage>
        <taxon>Bacteria</taxon>
        <taxon>Pseudomonadati</taxon>
        <taxon>Pseudomonadota</taxon>
        <taxon>Alphaproteobacteria</taxon>
        <taxon>Micropepsales</taxon>
        <taxon>Micropepsaceae</taxon>
        <taxon>Rhizomicrobium</taxon>
    </lineage>
</organism>
<proteinExistence type="inferred from homology"/>
<dbReference type="EMBL" id="BAAADD010000001">
    <property type="protein sequence ID" value="GAA0556694.1"/>
    <property type="molecule type" value="Genomic_DNA"/>
</dbReference>
<keyword evidence="1" id="KW-0678">Repressor</keyword>
<keyword evidence="5" id="KW-0804">Transcription</keyword>
<protein>
    <submittedName>
        <fullName evidence="7">DUF1778 domain-containing protein</fullName>
    </submittedName>
</protein>
<evidence type="ECO:0000256" key="4">
    <source>
        <dbReference type="ARBA" id="ARBA00023125"/>
    </source>
</evidence>
<sequence>MDAPVRKKARARRETVVNLRMTKAMRDVVDDAATAVGKTRTDFIIESTHQRATDILLDRRLFALDEAQYDAFVRSLDARPAPNAKLKALLAAKAPWEK</sequence>
<evidence type="ECO:0000256" key="6">
    <source>
        <dbReference type="ARBA" id="ARBA00049988"/>
    </source>
</evidence>
<evidence type="ECO:0000313" key="8">
    <source>
        <dbReference type="Proteomes" id="UP001499951"/>
    </source>
</evidence>
<dbReference type="SUPFAM" id="SSF47598">
    <property type="entry name" value="Ribbon-helix-helix"/>
    <property type="match status" value="1"/>
</dbReference>
<dbReference type="PANTHER" id="PTHR35401">
    <property type="entry name" value="COPG FAMILY HELIX-TURN-HELIX PROTEIN-RELATED-RELATED"/>
    <property type="match status" value="1"/>
</dbReference>
<reference evidence="8" key="1">
    <citation type="journal article" date="2019" name="Int. J. Syst. Evol. Microbiol.">
        <title>The Global Catalogue of Microorganisms (GCM) 10K type strain sequencing project: providing services to taxonomists for standard genome sequencing and annotation.</title>
        <authorList>
            <consortium name="The Broad Institute Genomics Platform"/>
            <consortium name="The Broad Institute Genome Sequencing Center for Infectious Disease"/>
            <person name="Wu L."/>
            <person name="Ma J."/>
        </authorList>
    </citation>
    <scope>NUCLEOTIDE SEQUENCE [LARGE SCALE GENOMIC DNA]</scope>
    <source>
        <strain evidence="8">JCM 15089</strain>
    </source>
</reference>
<evidence type="ECO:0000256" key="1">
    <source>
        <dbReference type="ARBA" id="ARBA00022491"/>
    </source>
</evidence>
<comment type="caution">
    <text evidence="7">The sequence shown here is derived from an EMBL/GenBank/DDBJ whole genome shotgun (WGS) entry which is preliminary data.</text>
</comment>
<dbReference type="InterPro" id="IPR010985">
    <property type="entry name" value="Ribbon_hlx_hlx"/>
</dbReference>
<dbReference type="InterPro" id="IPR014795">
    <property type="entry name" value="TacA_1-like"/>
</dbReference>
<evidence type="ECO:0000256" key="5">
    <source>
        <dbReference type="ARBA" id="ARBA00023163"/>
    </source>
</evidence>
<evidence type="ECO:0000256" key="2">
    <source>
        <dbReference type="ARBA" id="ARBA00022649"/>
    </source>
</evidence>
<dbReference type="Pfam" id="PF08681">
    <property type="entry name" value="TacA1"/>
    <property type="match status" value="1"/>
</dbReference>
<keyword evidence="8" id="KW-1185">Reference proteome</keyword>
<dbReference type="PANTHER" id="PTHR35401:SF1">
    <property type="entry name" value="CYTOPLASMIC PROTEIN"/>
    <property type="match status" value="1"/>
</dbReference>
<dbReference type="Gene3D" id="1.20.5.780">
    <property type="entry name" value="Single helix bin"/>
    <property type="match status" value="1"/>
</dbReference>
<comment type="similarity">
    <text evidence="6">Belongs to the TacA antitoxin family.</text>
</comment>
<evidence type="ECO:0000256" key="3">
    <source>
        <dbReference type="ARBA" id="ARBA00023015"/>
    </source>
</evidence>
<keyword evidence="3" id="KW-0805">Transcription regulation</keyword>
<gene>
    <name evidence="7" type="ORF">GCM10008942_01450</name>
</gene>
<dbReference type="Proteomes" id="UP001499951">
    <property type="component" value="Unassembled WGS sequence"/>
</dbReference>
<dbReference type="RefSeq" id="WP_208393678.1">
    <property type="nucleotide sequence ID" value="NZ_BAAADD010000001.1"/>
</dbReference>
<keyword evidence="4" id="KW-0238">DNA-binding</keyword>
<name>A0ABP3NZ54_9PROT</name>
<accession>A0ABP3NZ54</accession>
<keyword evidence="2" id="KW-1277">Toxin-antitoxin system</keyword>